<evidence type="ECO:0000256" key="9">
    <source>
        <dbReference type="ARBA" id="ARBA00043999"/>
    </source>
</evidence>
<keyword evidence="4 12" id="KW-0547">Nucleotide-binding</keyword>
<keyword evidence="5 12" id="KW-0378">Hydrolase</keyword>
<dbReference type="PANTHER" id="PTHR47959">
    <property type="entry name" value="ATP-DEPENDENT RNA HELICASE RHLE-RELATED"/>
    <property type="match status" value="1"/>
</dbReference>
<dbReference type="CDD" id="cd17947">
    <property type="entry name" value="DEADc_DDX27"/>
    <property type="match status" value="1"/>
</dbReference>
<keyword evidence="8" id="KW-0539">Nucleus</keyword>
<evidence type="ECO:0000259" key="14">
    <source>
        <dbReference type="PROSITE" id="PS51192"/>
    </source>
</evidence>
<protein>
    <recommendedName>
        <fullName evidence="2">RNA helicase</fullName>
        <ecNumber evidence="2">3.6.4.13</ecNumber>
    </recommendedName>
</protein>
<dbReference type="EC" id="3.6.4.13" evidence="2"/>
<dbReference type="AlphaFoldDB" id="A0A7R9FL22"/>
<dbReference type="PROSITE" id="PS00039">
    <property type="entry name" value="DEAD_ATP_HELICASE"/>
    <property type="match status" value="1"/>
</dbReference>
<feature type="region of interest" description="Disordered" evidence="13">
    <location>
        <begin position="14"/>
        <end position="36"/>
    </location>
</feature>
<dbReference type="GO" id="GO:0005829">
    <property type="term" value="C:cytosol"/>
    <property type="evidence" value="ECO:0007669"/>
    <property type="project" value="TreeGrafter"/>
</dbReference>
<dbReference type="PANTHER" id="PTHR47959:SF1">
    <property type="entry name" value="ATP-DEPENDENT RNA HELICASE DBPA"/>
    <property type="match status" value="1"/>
</dbReference>
<evidence type="ECO:0000256" key="2">
    <source>
        <dbReference type="ARBA" id="ARBA00012552"/>
    </source>
</evidence>
<keyword evidence="7 12" id="KW-0067">ATP-binding</keyword>
<proteinExistence type="inferred from homology"/>
<dbReference type="SMART" id="SM00487">
    <property type="entry name" value="DEXDc"/>
    <property type="match status" value="1"/>
</dbReference>
<accession>A0A7R9FL22</accession>
<feature type="domain" description="Helicase ATP-binding" evidence="14">
    <location>
        <begin position="158"/>
        <end position="333"/>
    </location>
</feature>
<evidence type="ECO:0000256" key="8">
    <source>
        <dbReference type="ARBA" id="ARBA00023242"/>
    </source>
</evidence>
<dbReference type="InterPro" id="IPR050079">
    <property type="entry name" value="DEAD_box_RNA_helicase"/>
</dbReference>
<evidence type="ECO:0000256" key="1">
    <source>
        <dbReference type="ARBA" id="ARBA00004604"/>
    </source>
</evidence>
<comment type="subcellular location">
    <subcellularLocation>
        <location evidence="1">Nucleus</location>
        <location evidence="1">Nucleolus</location>
    </subcellularLocation>
</comment>
<dbReference type="GO" id="GO:0010468">
    <property type="term" value="P:regulation of gene expression"/>
    <property type="evidence" value="ECO:0007669"/>
    <property type="project" value="UniProtKB-ARBA"/>
</dbReference>
<dbReference type="GO" id="GO:0005730">
    <property type="term" value="C:nucleolus"/>
    <property type="evidence" value="ECO:0007669"/>
    <property type="project" value="UniProtKB-SubCell"/>
</dbReference>
<organism evidence="17">
    <name type="scientific">Timema tahoe</name>
    <dbReference type="NCBI Taxonomy" id="61484"/>
    <lineage>
        <taxon>Eukaryota</taxon>
        <taxon>Metazoa</taxon>
        <taxon>Ecdysozoa</taxon>
        <taxon>Arthropoda</taxon>
        <taxon>Hexapoda</taxon>
        <taxon>Insecta</taxon>
        <taxon>Pterygota</taxon>
        <taxon>Neoptera</taxon>
        <taxon>Polyneoptera</taxon>
        <taxon>Phasmatodea</taxon>
        <taxon>Timematodea</taxon>
        <taxon>Timematoidea</taxon>
        <taxon>Timematidae</taxon>
        <taxon>Timema</taxon>
    </lineage>
</organism>
<feature type="region of interest" description="Disordered" evidence="13">
    <location>
        <begin position="682"/>
        <end position="748"/>
    </location>
</feature>
<keyword evidence="6 12" id="KW-0347">Helicase</keyword>
<gene>
    <name evidence="17" type="ORF">TTEB3V08_LOCUS2844</name>
</gene>
<dbReference type="PROSITE" id="PS51192">
    <property type="entry name" value="HELICASE_ATP_BIND_1"/>
    <property type="match status" value="1"/>
</dbReference>
<evidence type="ECO:0000259" key="15">
    <source>
        <dbReference type="PROSITE" id="PS51194"/>
    </source>
</evidence>
<dbReference type="GO" id="GO:0016787">
    <property type="term" value="F:hydrolase activity"/>
    <property type="evidence" value="ECO:0007669"/>
    <property type="project" value="UniProtKB-KW"/>
</dbReference>
<reference evidence="17" key="1">
    <citation type="submission" date="2020-11" db="EMBL/GenBank/DDBJ databases">
        <authorList>
            <person name="Tran Van P."/>
        </authorList>
    </citation>
    <scope>NUCLEOTIDE SEQUENCE</scope>
</reference>
<dbReference type="CDD" id="cd18787">
    <property type="entry name" value="SF2_C_DEAD"/>
    <property type="match status" value="1"/>
</dbReference>
<dbReference type="GO" id="GO:0003676">
    <property type="term" value="F:nucleic acid binding"/>
    <property type="evidence" value="ECO:0007669"/>
    <property type="project" value="InterPro"/>
</dbReference>
<feature type="region of interest" description="Disordered" evidence="13">
    <location>
        <begin position="79"/>
        <end position="115"/>
    </location>
</feature>
<dbReference type="InterPro" id="IPR027417">
    <property type="entry name" value="P-loop_NTPase"/>
</dbReference>
<evidence type="ECO:0000256" key="5">
    <source>
        <dbReference type="ARBA" id="ARBA00022801"/>
    </source>
</evidence>
<comment type="similarity">
    <text evidence="9">Belongs to the DEAD box helicase family. DDX27/DRS1 subfamily.</text>
</comment>
<evidence type="ECO:0000256" key="3">
    <source>
        <dbReference type="ARBA" id="ARBA00022517"/>
    </source>
</evidence>
<evidence type="ECO:0000256" key="6">
    <source>
        <dbReference type="ARBA" id="ARBA00022806"/>
    </source>
</evidence>
<feature type="region of interest" description="Disordered" evidence="13">
    <location>
        <begin position="574"/>
        <end position="615"/>
    </location>
</feature>
<sequence>MITKKQDLIRTIEDDEDVPDFSENSDEEVEFQPSKKKDKVNLDFDTGFNFVSSISEYNHDAWDDLSKYVKRKAKSKVDDKIQKLRKSNSKGLKDTSIKPRKRKYSEDDNEEVDPEFFEDAPPFDESASFYQMNLSRPLLKAIAAINFVHPTPIQAATIPVALLGRDICGCAATGTGKTAAYMLPTLERLLYRPHGMSTVTRVLVLVPTRELGVQVYQVTKQLSQFSSIEVGLSVGGLDVKVQESVLRKNPDIVIATPGRLIDHLKNTPSFSLDDIEVLVLDEADRMLDEHFAEQMKEIVRQCSRTRQTMLFSATMTEEVKDLAAVSLSKPVKVFVDNNQMVAFNLRQEFVRIRSGREGDREPLLAALVCRTFHDHVMVFVQTKKQAHRLHILLGLLGIKVGELHGNLTQPQRLEALRRFKNEELDVLVATDVAARGLDIRGVKTVINFMLPATLEHYIHRVGRTARAGRSGVSVSLAGEQERKIVKEVVKNARHPVKSRVIPPDIVDKYHKRVSAIEGDIKRILQEEWEEREIQKMEIQTNKAEKLIKGEGDQPLRTWFQTSKDRMAEKAKFRLANDKDAAGRSKTTRGQRGQGNKDRKNVKNKNGPKTDTAEDRVQAEMVKIALLQARIAKKNKKPKKMRVIVDPVDDKKRLLKRNKSSFTQDLTDVSKKGAKRMRFDANFKQKMDKMSSNKPGSGQKSFGQKKNQTKKPNKMFGGKKGGNKIVGGRKKGGNNQMGQKNKMKGNKNR</sequence>
<dbReference type="InterPro" id="IPR001650">
    <property type="entry name" value="Helicase_C-like"/>
</dbReference>
<dbReference type="GO" id="GO:0005524">
    <property type="term" value="F:ATP binding"/>
    <property type="evidence" value="ECO:0007669"/>
    <property type="project" value="UniProtKB-KW"/>
</dbReference>
<dbReference type="Pfam" id="PF00270">
    <property type="entry name" value="DEAD"/>
    <property type="match status" value="1"/>
</dbReference>
<feature type="domain" description="Helicase C-terminal" evidence="15">
    <location>
        <begin position="344"/>
        <end position="509"/>
    </location>
</feature>
<name>A0A7R9FL22_9NEOP</name>
<dbReference type="InterPro" id="IPR011545">
    <property type="entry name" value="DEAD/DEAH_box_helicase_dom"/>
</dbReference>
<dbReference type="PROSITE" id="PS51194">
    <property type="entry name" value="HELICASE_CTER"/>
    <property type="match status" value="1"/>
</dbReference>
<evidence type="ECO:0000256" key="10">
    <source>
        <dbReference type="ARBA" id="ARBA00047984"/>
    </source>
</evidence>
<evidence type="ECO:0000256" key="7">
    <source>
        <dbReference type="ARBA" id="ARBA00022840"/>
    </source>
</evidence>
<evidence type="ECO:0000256" key="12">
    <source>
        <dbReference type="RuleBase" id="RU000492"/>
    </source>
</evidence>
<evidence type="ECO:0000259" key="16">
    <source>
        <dbReference type="PROSITE" id="PS51195"/>
    </source>
</evidence>
<dbReference type="InterPro" id="IPR000629">
    <property type="entry name" value="RNA-helicase_DEAD-box_CS"/>
</dbReference>
<dbReference type="GO" id="GO:0003724">
    <property type="term" value="F:RNA helicase activity"/>
    <property type="evidence" value="ECO:0007669"/>
    <property type="project" value="UniProtKB-EC"/>
</dbReference>
<feature type="short sequence motif" description="Q motif" evidence="11">
    <location>
        <begin position="127"/>
        <end position="155"/>
    </location>
</feature>
<dbReference type="PROSITE" id="PS51195">
    <property type="entry name" value="Q_MOTIF"/>
    <property type="match status" value="1"/>
</dbReference>
<comment type="catalytic activity">
    <reaction evidence="10">
        <text>ATP + H2O = ADP + phosphate + H(+)</text>
        <dbReference type="Rhea" id="RHEA:13065"/>
        <dbReference type="ChEBI" id="CHEBI:15377"/>
        <dbReference type="ChEBI" id="CHEBI:15378"/>
        <dbReference type="ChEBI" id="CHEBI:30616"/>
        <dbReference type="ChEBI" id="CHEBI:43474"/>
        <dbReference type="ChEBI" id="CHEBI:456216"/>
        <dbReference type="EC" id="3.6.4.13"/>
    </reaction>
</comment>
<feature type="compositionally biased region" description="Acidic residues" evidence="13">
    <location>
        <begin position="14"/>
        <end position="30"/>
    </location>
</feature>
<evidence type="ECO:0000256" key="13">
    <source>
        <dbReference type="SAM" id="MobiDB-lite"/>
    </source>
</evidence>
<evidence type="ECO:0000256" key="4">
    <source>
        <dbReference type="ARBA" id="ARBA00022741"/>
    </source>
</evidence>
<feature type="domain" description="DEAD-box RNA helicase Q" evidence="16">
    <location>
        <begin position="127"/>
        <end position="155"/>
    </location>
</feature>
<dbReference type="SUPFAM" id="SSF52540">
    <property type="entry name" value="P-loop containing nucleoside triphosphate hydrolases"/>
    <property type="match status" value="2"/>
</dbReference>
<dbReference type="InterPro" id="IPR014001">
    <property type="entry name" value="Helicase_ATP-bd"/>
</dbReference>
<feature type="compositionally biased region" description="Polar residues" evidence="13">
    <location>
        <begin position="691"/>
        <end position="705"/>
    </location>
</feature>
<dbReference type="GO" id="GO:0006364">
    <property type="term" value="P:rRNA processing"/>
    <property type="evidence" value="ECO:0007669"/>
    <property type="project" value="UniProtKB-ARBA"/>
</dbReference>
<keyword evidence="3" id="KW-0690">Ribosome biogenesis</keyword>
<dbReference type="FunFam" id="3.40.50.300:FF:000842">
    <property type="entry name" value="ATP-dependent RNA helicase DRS1"/>
    <property type="match status" value="1"/>
</dbReference>
<dbReference type="EMBL" id="OE000701">
    <property type="protein sequence ID" value="CAD7454748.1"/>
    <property type="molecule type" value="Genomic_DNA"/>
</dbReference>
<dbReference type="Gene3D" id="3.40.50.300">
    <property type="entry name" value="P-loop containing nucleotide triphosphate hydrolases"/>
    <property type="match status" value="2"/>
</dbReference>
<dbReference type="SMART" id="SM00490">
    <property type="entry name" value="HELICc"/>
    <property type="match status" value="1"/>
</dbReference>
<dbReference type="Pfam" id="PF00271">
    <property type="entry name" value="Helicase_C"/>
    <property type="match status" value="1"/>
</dbReference>
<evidence type="ECO:0000256" key="11">
    <source>
        <dbReference type="PROSITE-ProRule" id="PRU00552"/>
    </source>
</evidence>
<evidence type="ECO:0000313" key="17">
    <source>
        <dbReference type="EMBL" id="CAD7454748.1"/>
    </source>
</evidence>
<dbReference type="InterPro" id="IPR014014">
    <property type="entry name" value="RNA_helicase_DEAD_Q_motif"/>
</dbReference>